<dbReference type="STRING" id="75913.A0A0K0G3H4"/>
<accession>A0A0K0G3H4</accession>
<organism evidence="1 2">
    <name type="scientific">Strongyloides venezuelensis</name>
    <name type="common">Threadworm</name>
    <dbReference type="NCBI Taxonomy" id="75913"/>
    <lineage>
        <taxon>Eukaryota</taxon>
        <taxon>Metazoa</taxon>
        <taxon>Ecdysozoa</taxon>
        <taxon>Nematoda</taxon>
        <taxon>Chromadorea</taxon>
        <taxon>Rhabditida</taxon>
        <taxon>Tylenchina</taxon>
        <taxon>Panagrolaimomorpha</taxon>
        <taxon>Strongyloidoidea</taxon>
        <taxon>Strongyloididae</taxon>
        <taxon>Strongyloides</taxon>
    </lineage>
</organism>
<dbReference type="Proteomes" id="UP000035680">
    <property type="component" value="Unassembled WGS sequence"/>
</dbReference>
<reference evidence="1" key="1">
    <citation type="submission" date="2014-07" db="EMBL/GenBank/DDBJ databases">
        <authorList>
            <person name="Martin A.A"/>
            <person name="De Silva N."/>
        </authorList>
    </citation>
    <scope>NUCLEOTIDE SEQUENCE</scope>
</reference>
<proteinExistence type="predicted"/>
<dbReference type="PANTHER" id="PTHR33845">
    <property type="entry name" value="C2H2-TYPE DOMAIN-CONTAINING PROTEIN"/>
    <property type="match status" value="1"/>
</dbReference>
<evidence type="ECO:0000313" key="1">
    <source>
        <dbReference type="Proteomes" id="UP000035680"/>
    </source>
</evidence>
<keyword evidence="1" id="KW-1185">Reference proteome</keyword>
<protein>
    <submittedName>
        <fullName evidence="2">DUF659 domain-containing protein</fullName>
    </submittedName>
</protein>
<evidence type="ECO:0000313" key="2">
    <source>
        <dbReference type="WBParaSite" id="SVE_1927900.1"/>
    </source>
</evidence>
<sequence>MKHNILFHPGHYICNKHWETFNAIEEPEPDVSLLSNDVTFKIDTTLDTTLESTLSEKIGEIVKNLFSLLNLKDSLDSEKFSGDTMSSRNYNRKKYNLRCMTEAIADVMVPNYDELIVDSFKDYIKERNYRIPEEKHQISYKIFLKFTIIHKVWFKNLVLLDFLVPACRTIKYCSILMDYQYMHIHKDFVSFITTPMITTIIPWREMKIVGMNNVKEKIAMAVRDISNTVITKIESLMMKILHSYTAIRNKSKIFVDYFYGDLMDSLKIFYAYLDEMSTKVTYLKADYEINVKKVSNVADHCYTHALTQVSSLSLCKHLYNIKCTRRDGTKLTFNKIIDFLENYSNSKQSQNACEQLKIVVNNLFFLTNVKFLLKSNSANISQKADYYGKKEISVHIVYVLKRESNEDFFQLFFADVFDETTKQDFFAVAASILNVLTVLKEKSNIKKINLISDNAPCYKNACFYHVLNAIGEKTGIKINSYSYSEVQFGKRPCDRIASVLPKRKKEFINNKNNILTPKDLFKAYVSIENTNYVITLLKFKSVSLFRYRKIKNIRSITYISFKNTEFENNIVHLSNYGEEISYIKEFAKNSEEEDKD</sequence>
<reference evidence="2" key="2">
    <citation type="submission" date="2015-08" db="UniProtKB">
        <authorList>
            <consortium name="WormBaseParasite"/>
        </authorList>
    </citation>
    <scope>IDENTIFICATION</scope>
</reference>
<dbReference type="PANTHER" id="PTHR33845:SF1">
    <property type="entry name" value="C2H2-TYPE DOMAIN-CONTAINING PROTEIN"/>
    <property type="match status" value="1"/>
</dbReference>
<name>A0A0K0G3H4_STRVS</name>
<dbReference type="AlphaFoldDB" id="A0A0K0G3H4"/>
<dbReference type="WBParaSite" id="SVE_1927900.1">
    <property type="protein sequence ID" value="SVE_1927900.1"/>
    <property type="gene ID" value="SVE_1927900"/>
</dbReference>